<keyword evidence="4" id="KW-0732">Signal</keyword>
<evidence type="ECO:0000259" key="5">
    <source>
        <dbReference type="PROSITE" id="PS51007"/>
    </source>
</evidence>
<feature type="signal peptide" evidence="4">
    <location>
        <begin position="1"/>
        <end position="36"/>
    </location>
</feature>
<feature type="chain" id="PRO_5046837875" evidence="4">
    <location>
        <begin position="37"/>
        <end position="456"/>
    </location>
</feature>
<keyword evidence="3" id="KW-0349">Heme</keyword>
<evidence type="ECO:0000256" key="4">
    <source>
        <dbReference type="SAM" id="SignalP"/>
    </source>
</evidence>
<proteinExistence type="predicted"/>
<protein>
    <submittedName>
        <fullName evidence="6">Cytochrome C</fullName>
    </submittedName>
</protein>
<evidence type="ECO:0000313" key="6">
    <source>
        <dbReference type="EMBL" id="QSI76264.1"/>
    </source>
</evidence>
<accession>A0ABX7M6E3</accession>
<reference evidence="6 7" key="1">
    <citation type="submission" date="2021-02" db="EMBL/GenBank/DDBJ databases">
        <title>Niveibacterium changnyeongensis HC41.</title>
        <authorList>
            <person name="Kang M."/>
        </authorList>
    </citation>
    <scope>NUCLEOTIDE SEQUENCE [LARGE SCALE GENOMIC DNA]</scope>
    <source>
        <strain evidence="6 7">HC41</strain>
    </source>
</reference>
<dbReference type="PROSITE" id="PS51007">
    <property type="entry name" value="CYTC"/>
    <property type="match status" value="1"/>
</dbReference>
<sequence>MQVFTSLARALARRGRLLRWLAAGTIAAAVAQPALALPSFARQTGMECAACHVGAYGPQLTPAGIRFKLSGYTDSDGQGSKIPLSAMLVGGFDRTAKDLTDPPTEHTKTNSNAVAQEVSVFLAGRLADKLGAFVQTTYAGAERKTAIDNAELRAADTFSVGGKDLIAGLSLNNNPTLSDPFNTAPAWRFPYMATELAPAPASPLIAGGLGQHVLGVSAYGMYDNHYYAELGTYKALSASTLDKLGLQDEVGRLTPNAYWRLAYFGDLKKQAYHVGLFGLNAGVQPDRVQGPANRYNDIGVDASYQFLGTREHIGTVYASYIHEKQKRDVAYANGEAENQSGTLKEMQLNASYYYDQTWGLTASTFRTKGSSDALLYAPAPDMGSATGSPNTTGYMLQADWTPWGKESSWGSPWANLRLGAQYTWYTRFNGESNNYDGYGRNARDNNTLYLFAWTSF</sequence>
<keyword evidence="1 3" id="KW-0479">Metal-binding</keyword>
<organism evidence="6 7">
    <name type="scientific">Niveibacterium microcysteis</name>
    <dbReference type="NCBI Taxonomy" id="2811415"/>
    <lineage>
        <taxon>Bacteria</taxon>
        <taxon>Pseudomonadati</taxon>
        <taxon>Pseudomonadota</taxon>
        <taxon>Betaproteobacteria</taxon>
        <taxon>Rhodocyclales</taxon>
        <taxon>Rhodocyclaceae</taxon>
        <taxon>Niveibacterium</taxon>
    </lineage>
</organism>
<evidence type="ECO:0000256" key="2">
    <source>
        <dbReference type="ARBA" id="ARBA00023004"/>
    </source>
</evidence>
<evidence type="ECO:0000256" key="1">
    <source>
        <dbReference type="ARBA" id="ARBA00022723"/>
    </source>
</evidence>
<dbReference type="InterPro" id="IPR009056">
    <property type="entry name" value="Cyt_c-like_dom"/>
</dbReference>
<dbReference type="Proteomes" id="UP000663570">
    <property type="component" value="Chromosome"/>
</dbReference>
<keyword evidence="2 3" id="KW-0408">Iron</keyword>
<keyword evidence="7" id="KW-1185">Reference proteome</keyword>
<name>A0ABX7M6E3_9RHOO</name>
<evidence type="ECO:0000256" key="3">
    <source>
        <dbReference type="PROSITE-ProRule" id="PRU00433"/>
    </source>
</evidence>
<dbReference type="RefSeq" id="WP_206253994.1">
    <property type="nucleotide sequence ID" value="NZ_CP071060.1"/>
</dbReference>
<feature type="domain" description="Cytochrome c" evidence="5">
    <location>
        <begin position="31"/>
        <end position="138"/>
    </location>
</feature>
<gene>
    <name evidence="6" type="ORF">JY500_17595</name>
</gene>
<dbReference type="EMBL" id="CP071060">
    <property type="protein sequence ID" value="QSI76264.1"/>
    <property type="molecule type" value="Genomic_DNA"/>
</dbReference>
<evidence type="ECO:0000313" key="7">
    <source>
        <dbReference type="Proteomes" id="UP000663570"/>
    </source>
</evidence>